<gene>
    <name evidence="1" type="ORF">RPERSI_LOCUS14565</name>
</gene>
<accession>A0ACA9QKM7</accession>
<comment type="caution">
    <text evidence="1">The sequence shown here is derived from an EMBL/GenBank/DDBJ whole genome shotgun (WGS) entry which is preliminary data.</text>
</comment>
<organism evidence="1 2">
    <name type="scientific">Racocetra persica</name>
    <dbReference type="NCBI Taxonomy" id="160502"/>
    <lineage>
        <taxon>Eukaryota</taxon>
        <taxon>Fungi</taxon>
        <taxon>Fungi incertae sedis</taxon>
        <taxon>Mucoromycota</taxon>
        <taxon>Glomeromycotina</taxon>
        <taxon>Glomeromycetes</taxon>
        <taxon>Diversisporales</taxon>
        <taxon>Gigasporaceae</taxon>
        <taxon>Racocetra</taxon>
    </lineage>
</organism>
<dbReference type="Proteomes" id="UP000789920">
    <property type="component" value="Unassembled WGS sequence"/>
</dbReference>
<proteinExistence type="predicted"/>
<feature type="non-terminal residue" evidence="1">
    <location>
        <position position="98"/>
    </location>
</feature>
<name>A0ACA9QKM7_9GLOM</name>
<sequence>IDFFKSNIDYMDNLVFNHPFISGIIGLDVVDEIMLMMFSSDELKEMMYCDKIVSWKMIDKQIKTWVAALVKTEEPQKFLISESLDHEECTYMLDMYLQ</sequence>
<keyword evidence="2" id="KW-1185">Reference proteome</keyword>
<dbReference type="EMBL" id="CAJVQC010033768">
    <property type="protein sequence ID" value="CAG8754812.1"/>
    <property type="molecule type" value="Genomic_DNA"/>
</dbReference>
<protein>
    <submittedName>
        <fullName evidence="1">5397_t:CDS:1</fullName>
    </submittedName>
</protein>
<evidence type="ECO:0000313" key="2">
    <source>
        <dbReference type="Proteomes" id="UP000789920"/>
    </source>
</evidence>
<evidence type="ECO:0000313" key="1">
    <source>
        <dbReference type="EMBL" id="CAG8754812.1"/>
    </source>
</evidence>
<reference evidence="1" key="1">
    <citation type="submission" date="2021-06" db="EMBL/GenBank/DDBJ databases">
        <authorList>
            <person name="Kallberg Y."/>
            <person name="Tangrot J."/>
            <person name="Rosling A."/>
        </authorList>
    </citation>
    <scope>NUCLEOTIDE SEQUENCE</scope>
    <source>
        <strain evidence="1">MA461A</strain>
    </source>
</reference>
<feature type="non-terminal residue" evidence="1">
    <location>
        <position position="1"/>
    </location>
</feature>